<sequence>MKQELNTAVVNAGCLLFFSAPQDASSYSDVMDALLYVQLAASRKHLKFSECDKWSETWLAAALRFGWVHKASEHISEPLPVEPVETVWSCLGRVLADAVSTEAMSRIRSFMSQAGAQPSNSQALRLLSDNVLQSTSHGAEQTQTTLTLQVGLVDSRFNLTLAQLHLVTGQSLTPDFLFEPIEPESLKGNISLTFYSMQLMPQTYAQYRDLIDQALSNRRPALIEPLRGSI</sequence>
<dbReference type="Proteomes" id="UP000195128">
    <property type="component" value="Unassembled WGS sequence"/>
</dbReference>
<name>A0A244ENJ5_PSESX</name>
<evidence type="ECO:0000313" key="1">
    <source>
        <dbReference type="EMBL" id="OUM05600.1"/>
    </source>
</evidence>
<dbReference type="RefSeq" id="WP_084919187.1">
    <property type="nucleotide sequence ID" value="NZ_MTSA01000016.1"/>
</dbReference>
<accession>A0A244ENJ5</accession>
<dbReference type="AlphaFoldDB" id="A0A244ENJ5"/>
<gene>
    <name evidence="1" type="ORF">BW686_19775</name>
</gene>
<evidence type="ECO:0000313" key="2">
    <source>
        <dbReference type="Proteomes" id="UP000195128"/>
    </source>
</evidence>
<dbReference type="OrthoDB" id="6884932at2"/>
<proteinExistence type="predicted"/>
<organism evidence="1 2">
    <name type="scientific">Pseudomonas syringae</name>
    <dbReference type="NCBI Taxonomy" id="317"/>
    <lineage>
        <taxon>Bacteria</taxon>
        <taxon>Pseudomonadati</taxon>
        <taxon>Pseudomonadota</taxon>
        <taxon>Gammaproteobacteria</taxon>
        <taxon>Pseudomonadales</taxon>
        <taxon>Pseudomonadaceae</taxon>
        <taxon>Pseudomonas</taxon>
    </lineage>
</organism>
<protein>
    <submittedName>
        <fullName evidence="1">Uncharacterized protein</fullName>
    </submittedName>
</protein>
<comment type="caution">
    <text evidence="1">The sequence shown here is derived from an EMBL/GenBank/DDBJ whole genome shotgun (WGS) entry which is preliminary data.</text>
</comment>
<dbReference type="EMBL" id="MTSA01000016">
    <property type="protein sequence ID" value="OUM05600.1"/>
    <property type="molecule type" value="Genomic_DNA"/>
</dbReference>
<reference evidence="1 2" key="1">
    <citation type="submission" date="2017-01" db="EMBL/GenBank/DDBJ databases">
        <authorList>
            <person name="Mah S.A."/>
            <person name="Swanson W.J."/>
            <person name="Moy G.W."/>
            <person name="Vacquier V.D."/>
        </authorList>
    </citation>
    <scope>NUCLEOTIDE SEQUENCE [LARGE SCALE GENOMIC DNA]</scope>
    <source>
        <strain evidence="1">PDD-32b-74</strain>
    </source>
</reference>